<keyword evidence="2 6" id="KW-0689">Ribosomal protein</keyword>
<name>A0A432AU51_CHLPH</name>
<evidence type="ECO:0000256" key="5">
    <source>
        <dbReference type="ARBA" id="ARBA00035294"/>
    </source>
</evidence>
<dbReference type="GO" id="GO:0006412">
    <property type="term" value="P:translation"/>
    <property type="evidence" value="ECO:0007669"/>
    <property type="project" value="UniProtKB-UniRule"/>
</dbReference>
<dbReference type="NCBIfam" id="TIGR00166">
    <property type="entry name" value="S6"/>
    <property type="match status" value="1"/>
</dbReference>
<evidence type="ECO:0000313" key="7">
    <source>
        <dbReference type="EMBL" id="RTY36293.1"/>
    </source>
</evidence>
<evidence type="ECO:0000256" key="4">
    <source>
        <dbReference type="ARBA" id="ARBA00035104"/>
    </source>
</evidence>
<comment type="caution">
    <text evidence="7">The sequence shown here is derived from an EMBL/GenBank/DDBJ whole genome shotgun (WGS) entry which is preliminary data.</text>
</comment>
<dbReference type="GO" id="GO:0005840">
    <property type="term" value="C:ribosome"/>
    <property type="evidence" value="ECO:0007669"/>
    <property type="project" value="UniProtKB-KW"/>
</dbReference>
<evidence type="ECO:0000256" key="6">
    <source>
        <dbReference type="HAMAP-Rule" id="MF_00360"/>
    </source>
</evidence>
<dbReference type="CDD" id="cd00473">
    <property type="entry name" value="bS6"/>
    <property type="match status" value="1"/>
</dbReference>
<dbReference type="PANTHER" id="PTHR21011:SF1">
    <property type="entry name" value="SMALL RIBOSOMAL SUBUNIT PROTEIN BS6M"/>
    <property type="match status" value="1"/>
</dbReference>
<evidence type="ECO:0000256" key="2">
    <source>
        <dbReference type="ARBA" id="ARBA00022980"/>
    </source>
</evidence>
<dbReference type="HAMAP" id="MF_00360">
    <property type="entry name" value="Ribosomal_bS6"/>
    <property type="match status" value="1"/>
</dbReference>
<comment type="similarity">
    <text evidence="1 6">Belongs to the bacterial ribosomal protein bS6 family.</text>
</comment>
<dbReference type="Pfam" id="PF01250">
    <property type="entry name" value="Ribosomal_S6"/>
    <property type="match status" value="1"/>
</dbReference>
<dbReference type="Proteomes" id="UP000279908">
    <property type="component" value="Unassembled WGS sequence"/>
</dbReference>
<keyword evidence="6" id="KW-0699">rRNA-binding</keyword>
<dbReference type="InterPro" id="IPR014717">
    <property type="entry name" value="Transl_elong_EF1B/ribsomal_bS6"/>
</dbReference>
<dbReference type="InterPro" id="IPR000529">
    <property type="entry name" value="Ribosomal_bS6"/>
</dbReference>
<sequence length="133" mass="14985">METNKLYECTVIIDGGLQDEPIAEAMAMVQKVITEKGGSIKSVLDIGRRKTAYPINKKTIGYYAHIEFTADTPVIAEIERVLRFEDVLLRYLIIHLTTPLLEMRKRVEKYSVVIGSPEDKAAAEAEASEEEKK</sequence>
<evidence type="ECO:0000256" key="3">
    <source>
        <dbReference type="ARBA" id="ARBA00023274"/>
    </source>
</evidence>
<dbReference type="InterPro" id="IPR020814">
    <property type="entry name" value="Ribosomal_S6_plastid/chlpt"/>
</dbReference>
<dbReference type="GO" id="GO:0005737">
    <property type="term" value="C:cytoplasm"/>
    <property type="evidence" value="ECO:0007669"/>
    <property type="project" value="UniProtKB-ARBA"/>
</dbReference>
<dbReference type="AlphaFoldDB" id="A0A432AU51"/>
<organism evidence="7 8">
    <name type="scientific">Chlorobium phaeovibrioides</name>
    <dbReference type="NCBI Taxonomy" id="1094"/>
    <lineage>
        <taxon>Bacteria</taxon>
        <taxon>Pseudomonadati</taxon>
        <taxon>Chlorobiota</taxon>
        <taxon>Chlorobiia</taxon>
        <taxon>Chlorobiales</taxon>
        <taxon>Chlorobiaceae</taxon>
        <taxon>Chlorobium/Pelodictyon group</taxon>
        <taxon>Chlorobium</taxon>
    </lineage>
</organism>
<evidence type="ECO:0000313" key="8">
    <source>
        <dbReference type="Proteomes" id="UP000279908"/>
    </source>
</evidence>
<dbReference type="InterPro" id="IPR035980">
    <property type="entry name" value="Ribosomal_bS6_sf"/>
</dbReference>
<reference evidence="7 8" key="1">
    <citation type="submission" date="2018-12" db="EMBL/GenBank/DDBJ databases">
        <authorList>
            <person name="Lunina O.N."/>
            <person name="Grouzdev D.S."/>
            <person name="Gorlenko V.M."/>
            <person name="Savvichev A.S."/>
        </authorList>
    </citation>
    <scope>NUCLEOTIDE SEQUENCE [LARGE SCALE GENOMIC DNA]</scope>
    <source>
        <strain evidence="7 8">BrKhr-17</strain>
    </source>
</reference>
<protein>
    <recommendedName>
        <fullName evidence="5 6">Small ribosomal subunit protein bS6</fullName>
    </recommendedName>
</protein>
<keyword evidence="3 6" id="KW-0687">Ribonucleoprotein</keyword>
<dbReference type="SUPFAM" id="SSF54995">
    <property type="entry name" value="Ribosomal protein S6"/>
    <property type="match status" value="1"/>
</dbReference>
<dbReference type="GO" id="GO:0070181">
    <property type="term" value="F:small ribosomal subunit rRNA binding"/>
    <property type="evidence" value="ECO:0007669"/>
    <property type="project" value="TreeGrafter"/>
</dbReference>
<keyword evidence="6" id="KW-0694">RNA-binding</keyword>
<gene>
    <name evidence="6" type="primary">rpsF</name>
    <name evidence="7" type="ORF">EKD02_08555</name>
</gene>
<dbReference type="GO" id="GO:0003735">
    <property type="term" value="F:structural constituent of ribosome"/>
    <property type="evidence" value="ECO:0007669"/>
    <property type="project" value="InterPro"/>
</dbReference>
<dbReference type="PANTHER" id="PTHR21011">
    <property type="entry name" value="MITOCHONDRIAL 28S RIBOSOMAL PROTEIN S6"/>
    <property type="match status" value="1"/>
</dbReference>
<dbReference type="RefSeq" id="WP_126385006.1">
    <property type="nucleotide sequence ID" value="NZ_CP041698.1"/>
</dbReference>
<comment type="function">
    <text evidence="4 6">Binds together with bS18 to 16S ribosomal RNA.</text>
</comment>
<dbReference type="GO" id="GO:1990904">
    <property type="term" value="C:ribonucleoprotein complex"/>
    <property type="evidence" value="ECO:0007669"/>
    <property type="project" value="UniProtKB-KW"/>
</dbReference>
<dbReference type="EMBL" id="RXYK01000014">
    <property type="protein sequence ID" value="RTY36293.1"/>
    <property type="molecule type" value="Genomic_DNA"/>
</dbReference>
<accession>A0A432AU51</accession>
<proteinExistence type="inferred from homology"/>
<evidence type="ECO:0000256" key="1">
    <source>
        <dbReference type="ARBA" id="ARBA00009512"/>
    </source>
</evidence>
<dbReference type="Gene3D" id="3.30.70.60">
    <property type="match status" value="1"/>
</dbReference>